<keyword evidence="2 3" id="KW-1133">Transmembrane helix</keyword>
<feature type="transmembrane region" description="Helical" evidence="3">
    <location>
        <begin position="111"/>
        <end position="132"/>
    </location>
</feature>
<evidence type="ECO:0000313" key="5">
    <source>
        <dbReference type="Proteomes" id="UP000095594"/>
    </source>
</evidence>
<evidence type="ECO:0000313" key="4">
    <source>
        <dbReference type="EMBL" id="CUO19956.1"/>
    </source>
</evidence>
<feature type="transmembrane region" description="Helical" evidence="3">
    <location>
        <begin position="14"/>
        <end position="32"/>
    </location>
</feature>
<dbReference type="InterPro" id="IPR009825">
    <property type="entry name" value="ECF_substrate-spec-like"/>
</dbReference>
<feature type="transmembrane region" description="Helical" evidence="3">
    <location>
        <begin position="78"/>
        <end position="99"/>
    </location>
</feature>
<proteinExistence type="predicted"/>
<keyword evidence="1 3" id="KW-0812">Transmembrane</keyword>
<feature type="transmembrane region" description="Helical" evidence="3">
    <location>
        <begin position="147"/>
        <end position="168"/>
    </location>
</feature>
<dbReference type="PANTHER" id="PTHR37815:SF3">
    <property type="entry name" value="UPF0397 PROTEIN SPR0429"/>
    <property type="match status" value="1"/>
</dbReference>
<evidence type="ECO:0000256" key="2">
    <source>
        <dbReference type="ARBA" id="ARBA00022989"/>
    </source>
</evidence>
<evidence type="ECO:0000256" key="3">
    <source>
        <dbReference type="SAM" id="Phobius"/>
    </source>
</evidence>
<dbReference type="Pfam" id="PF07155">
    <property type="entry name" value="ECF-ribofla_trS"/>
    <property type="match status" value="1"/>
</dbReference>
<evidence type="ECO:0000256" key="1">
    <source>
        <dbReference type="ARBA" id="ARBA00022692"/>
    </source>
</evidence>
<name>A0A174D7T0_9CLOT</name>
<dbReference type="GO" id="GO:0016020">
    <property type="term" value="C:membrane"/>
    <property type="evidence" value="ECO:0007669"/>
    <property type="project" value="InterPro"/>
</dbReference>
<sequence>MTTNSKQKFNAKEIAMYGLFIALVYVATRFINIPGPTSGGLFHLGNVMFFTIAMVFGKKAGAISGGIGMALFDLTSAWVVWAPFTLIIRFIMGYAIGTWSFKEANSKKQSIFYTGIGLALAFITMILGYYITEGILYGNWIVPLQSIWGNTMQCIVGTVIAVPVSVALKAGFKVRHIKTEI</sequence>
<organism evidence="4 5">
    <name type="scientific">Clostridium disporicum</name>
    <dbReference type="NCBI Taxonomy" id="84024"/>
    <lineage>
        <taxon>Bacteria</taxon>
        <taxon>Bacillati</taxon>
        <taxon>Bacillota</taxon>
        <taxon>Clostridia</taxon>
        <taxon>Eubacteriales</taxon>
        <taxon>Clostridiaceae</taxon>
        <taxon>Clostridium</taxon>
    </lineage>
</organism>
<dbReference type="Proteomes" id="UP000095594">
    <property type="component" value="Unassembled WGS sequence"/>
</dbReference>
<feature type="transmembrane region" description="Helical" evidence="3">
    <location>
        <begin position="44"/>
        <end position="72"/>
    </location>
</feature>
<accession>A0A174D7T0</accession>
<dbReference type="EMBL" id="CYZX01000006">
    <property type="protein sequence ID" value="CUO19956.1"/>
    <property type="molecule type" value="Genomic_DNA"/>
</dbReference>
<dbReference type="OrthoDB" id="411368at2"/>
<reference evidence="4 5" key="1">
    <citation type="submission" date="2015-09" db="EMBL/GenBank/DDBJ databases">
        <authorList>
            <consortium name="Pathogen Informatics"/>
        </authorList>
    </citation>
    <scope>NUCLEOTIDE SEQUENCE [LARGE SCALE GENOMIC DNA]</scope>
    <source>
        <strain evidence="4 5">2789STDY5834856</strain>
    </source>
</reference>
<dbReference type="PANTHER" id="PTHR37815">
    <property type="entry name" value="UPF0397 PROTEIN BC_2624-RELATED"/>
    <property type="match status" value="1"/>
</dbReference>
<dbReference type="Gene3D" id="1.10.1760.20">
    <property type="match status" value="1"/>
</dbReference>
<keyword evidence="3" id="KW-0472">Membrane</keyword>
<gene>
    <name evidence="4" type="primary">hmpT</name>
    <name evidence="4" type="ORF">ERS852471_01121</name>
</gene>
<protein>
    <submittedName>
        <fullName evidence="4">Membrane spanning protein</fullName>
    </submittedName>
</protein>
<dbReference type="AlphaFoldDB" id="A0A174D7T0"/>
<dbReference type="RefSeq" id="WP_055264640.1">
    <property type="nucleotide sequence ID" value="NZ_CABIXQ010000006.1"/>
</dbReference>